<gene>
    <name evidence="3" type="ORF">NRB20_66490</name>
</gene>
<feature type="transmembrane region" description="Helical" evidence="2">
    <location>
        <begin position="433"/>
        <end position="453"/>
    </location>
</feature>
<keyword evidence="2" id="KW-1133">Transmembrane helix</keyword>
<dbReference type="Proteomes" id="UP000438448">
    <property type="component" value="Unassembled WGS sequence"/>
</dbReference>
<feature type="transmembrane region" description="Helical" evidence="2">
    <location>
        <begin position="543"/>
        <end position="565"/>
    </location>
</feature>
<feature type="transmembrane region" description="Helical" evidence="2">
    <location>
        <begin position="81"/>
        <end position="106"/>
    </location>
</feature>
<feature type="region of interest" description="Disordered" evidence="1">
    <location>
        <begin position="182"/>
        <end position="244"/>
    </location>
</feature>
<sequence length="751" mass="78072">MGGAGGGDVGWLSVTGRWRGGRGERVWSVGFSLVLAVVVVGPLFGAGYLLLRDGVSTPRSYSTDSALGLGDAAPRAVPQDWLVAMVSSVVDGGIVVKGVLVVALWAAGCGGAALARRLLGVSLGPQLVAATLAIWNPYVAERLLQGHWSLLAGYAALPWTVLAALRIRHGVREVSTAAIQPDRLSCEDTPRRHNGENTSASTNESDRTNESGRTSPHHRVTSEGGTSEQGNRAEDTGAGSHAWPNERGRKAAAWLMLGGCLAAAGLTPTGALLAGCVALVVVGRRNIVGALGLWVVASAPWLVAAMLSGAGAEPSDPAGITAFAARAEPGLGTIGSLAGLGGIWNGQAVPGSRMTLFALVGTVVLLLIVAAGVRRVAASDDAATRYPRRALLILAALAIVLPALGATGWGLQIGEFLVTRIPGAGLLRDTQKYVALAMPAFALCAAAGCHAVAARIRFAPHEPTDIPANRLAENIPDETPNSTRESADTAENHSDNSDAVDKYRTNTLDSPKDPETTEADSKHFGTTEIGSPNKTDTSTPNGIGLVAAVFIALLIVVLPDLAWGVGDQMRAVRYPAGWHDVAERMDGPGDVAVLPTGMFREFPYSGRVPVLDPAPRMLPRDVLQTGELPVRGGSVAGEGTRARTVERLLLSGADPTRLAAHGVGWILVEHTSPGPLGDSKATLDRLTAVYSDPDLSLYRVPDPRENTAKSLGTHRTIAIAAHLAWALLLVAGALAAIWPIRRPGRAARPAH</sequence>
<keyword evidence="2" id="KW-0472">Membrane</keyword>
<proteinExistence type="predicted"/>
<accession>A0A7K0DD24</accession>
<reference evidence="3 4" key="1">
    <citation type="submission" date="2019-10" db="EMBL/GenBank/DDBJ databases">
        <title>Nocardia macrotermitis sp. nov. and Nocardia aurantia sp. nov., isolated from the gut of fungus growing-termite Macrotermes natalensis.</title>
        <authorList>
            <person name="Benndorf R."/>
            <person name="Schwitalla J."/>
            <person name="Martin K."/>
            <person name="De Beer W."/>
            <person name="Kaster A.-K."/>
            <person name="Vollmers J."/>
            <person name="Poulsen M."/>
            <person name="Beemelmanns C."/>
        </authorList>
    </citation>
    <scope>NUCLEOTIDE SEQUENCE [LARGE SCALE GENOMIC DNA]</scope>
    <source>
        <strain evidence="3 4">RB20</strain>
    </source>
</reference>
<evidence type="ECO:0000313" key="3">
    <source>
        <dbReference type="EMBL" id="MQY23519.1"/>
    </source>
</evidence>
<evidence type="ECO:0000256" key="2">
    <source>
        <dbReference type="SAM" id="Phobius"/>
    </source>
</evidence>
<name>A0A7K0DD24_9NOCA</name>
<comment type="caution">
    <text evidence="3">The sequence shown here is derived from an EMBL/GenBank/DDBJ whole genome shotgun (WGS) entry which is preliminary data.</text>
</comment>
<dbReference type="AlphaFoldDB" id="A0A7K0DD24"/>
<feature type="transmembrane region" description="Helical" evidence="2">
    <location>
        <begin position="254"/>
        <end position="281"/>
    </location>
</feature>
<evidence type="ECO:0000313" key="4">
    <source>
        <dbReference type="Proteomes" id="UP000438448"/>
    </source>
</evidence>
<protein>
    <submittedName>
        <fullName evidence="3">Uncharacterized protein</fullName>
    </submittedName>
</protein>
<keyword evidence="4" id="KW-1185">Reference proteome</keyword>
<feature type="transmembrane region" description="Helical" evidence="2">
    <location>
        <begin position="717"/>
        <end position="738"/>
    </location>
</feature>
<dbReference type="EMBL" id="WEGK01000020">
    <property type="protein sequence ID" value="MQY23519.1"/>
    <property type="molecule type" value="Genomic_DNA"/>
</dbReference>
<organism evidence="3 4">
    <name type="scientific">Nocardia macrotermitis</name>
    <dbReference type="NCBI Taxonomy" id="2585198"/>
    <lineage>
        <taxon>Bacteria</taxon>
        <taxon>Bacillati</taxon>
        <taxon>Actinomycetota</taxon>
        <taxon>Actinomycetes</taxon>
        <taxon>Mycobacteriales</taxon>
        <taxon>Nocardiaceae</taxon>
        <taxon>Nocardia</taxon>
    </lineage>
</organism>
<feature type="compositionally biased region" description="Polar residues" evidence="1">
    <location>
        <begin position="528"/>
        <end position="540"/>
    </location>
</feature>
<feature type="region of interest" description="Disordered" evidence="1">
    <location>
        <begin position="467"/>
        <end position="540"/>
    </location>
</feature>
<evidence type="ECO:0000256" key="1">
    <source>
        <dbReference type="SAM" id="MobiDB-lite"/>
    </source>
</evidence>
<feature type="compositionally biased region" description="Basic and acidic residues" evidence="1">
    <location>
        <begin position="485"/>
        <end position="525"/>
    </location>
</feature>
<feature type="transmembrane region" description="Helical" evidence="2">
    <location>
        <begin position="356"/>
        <end position="378"/>
    </location>
</feature>
<feature type="compositionally biased region" description="Basic and acidic residues" evidence="1">
    <location>
        <begin position="184"/>
        <end position="195"/>
    </location>
</feature>
<feature type="transmembrane region" description="Helical" evidence="2">
    <location>
        <begin position="26"/>
        <end position="51"/>
    </location>
</feature>
<feature type="transmembrane region" description="Helical" evidence="2">
    <location>
        <begin position="390"/>
        <end position="413"/>
    </location>
</feature>
<feature type="transmembrane region" description="Helical" evidence="2">
    <location>
        <begin position="287"/>
        <end position="311"/>
    </location>
</feature>
<keyword evidence="2" id="KW-0812">Transmembrane</keyword>